<dbReference type="PANTHER" id="PTHR14490">
    <property type="entry name" value="ZINC FINGER, ZZ TYPE"/>
    <property type="match status" value="1"/>
</dbReference>
<gene>
    <name evidence="4" type="ORF">CVT25_010562</name>
</gene>
<evidence type="ECO:0000256" key="1">
    <source>
        <dbReference type="ARBA" id="ARBA00007473"/>
    </source>
</evidence>
<feature type="compositionally biased region" description="Basic residues" evidence="2">
    <location>
        <begin position="796"/>
        <end position="806"/>
    </location>
</feature>
<evidence type="ECO:0000256" key="2">
    <source>
        <dbReference type="SAM" id="MobiDB-lite"/>
    </source>
</evidence>
<dbReference type="GO" id="GO:0030686">
    <property type="term" value="C:90S preribosome"/>
    <property type="evidence" value="ECO:0007669"/>
    <property type="project" value="TreeGrafter"/>
</dbReference>
<feature type="compositionally biased region" description="Acidic residues" evidence="2">
    <location>
        <begin position="256"/>
        <end position="267"/>
    </location>
</feature>
<feature type="compositionally biased region" description="Acidic residues" evidence="2">
    <location>
        <begin position="347"/>
        <end position="361"/>
    </location>
</feature>
<dbReference type="PANTHER" id="PTHR14490:SF5">
    <property type="entry name" value="PROTEIN KRI1 HOMOLOG"/>
    <property type="match status" value="1"/>
</dbReference>
<organism evidence="4 5">
    <name type="scientific">Psilocybe cyanescens</name>
    <dbReference type="NCBI Taxonomy" id="93625"/>
    <lineage>
        <taxon>Eukaryota</taxon>
        <taxon>Fungi</taxon>
        <taxon>Dikarya</taxon>
        <taxon>Basidiomycota</taxon>
        <taxon>Agaricomycotina</taxon>
        <taxon>Agaricomycetes</taxon>
        <taxon>Agaricomycetidae</taxon>
        <taxon>Agaricales</taxon>
        <taxon>Agaricineae</taxon>
        <taxon>Strophariaceae</taxon>
        <taxon>Psilocybe</taxon>
    </lineage>
</organism>
<dbReference type="InParanoid" id="A0A409WJ81"/>
<keyword evidence="5" id="KW-1185">Reference proteome</keyword>
<feature type="compositionally biased region" description="Acidic residues" evidence="2">
    <location>
        <begin position="574"/>
        <end position="588"/>
    </location>
</feature>
<dbReference type="EMBL" id="NHYD01003413">
    <property type="protein sequence ID" value="PPQ78586.1"/>
    <property type="molecule type" value="Genomic_DNA"/>
</dbReference>
<feature type="region of interest" description="Disordered" evidence="2">
    <location>
        <begin position="675"/>
        <end position="812"/>
    </location>
</feature>
<feature type="compositionally biased region" description="Acidic residues" evidence="2">
    <location>
        <begin position="62"/>
        <end position="71"/>
    </location>
</feature>
<feature type="domain" description="Kri1-like C-terminal" evidence="3">
    <location>
        <begin position="610"/>
        <end position="696"/>
    </location>
</feature>
<dbReference type="Proteomes" id="UP000283269">
    <property type="component" value="Unassembled WGS sequence"/>
</dbReference>
<dbReference type="Pfam" id="PF05178">
    <property type="entry name" value="Kri1"/>
    <property type="match status" value="1"/>
</dbReference>
<protein>
    <recommendedName>
        <fullName evidence="3">Kri1-like C-terminal domain-containing protein</fullName>
    </recommendedName>
</protein>
<feature type="compositionally biased region" description="Basic and acidic residues" evidence="2">
    <location>
        <begin position="403"/>
        <end position="430"/>
    </location>
</feature>
<accession>A0A409WJ81</accession>
<dbReference type="GO" id="GO:0000447">
    <property type="term" value="P:endonucleolytic cleavage in ITS1 to separate SSU-rRNA from 5.8S rRNA and LSU-rRNA from tricistronic rRNA transcript (SSU-rRNA, 5.8S rRNA, LSU-rRNA)"/>
    <property type="evidence" value="ECO:0007669"/>
    <property type="project" value="TreeGrafter"/>
</dbReference>
<feature type="compositionally biased region" description="Basic residues" evidence="2">
    <location>
        <begin position="272"/>
        <end position="282"/>
    </location>
</feature>
<feature type="compositionally biased region" description="Basic residues" evidence="2">
    <location>
        <begin position="723"/>
        <end position="735"/>
    </location>
</feature>
<dbReference type="InterPro" id="IPR018034">
    <property type="entry name" value="Kri1"/>
</dbReference>
<dbReference type="AlphaFoldDB" id="A0A409WJ81"/>
<dbReference type="GO" id="GO:0005730">
    <property type="term" value="C:nucleolus"/>
    <property type="evidence" value="ECO:0007669"/>
    <property type="project" value="TreeGrafter"/>
</dbReference>
<feature type="compositionally biased region" description="Basic and acidic residues" evidence="2">
    <location>
        <begin position="206"/>
        <end position="216"/>
    </location>
</feature>
<dbReference type="OrthoDB" id="10252032at2759"/>
<dbReference type="Pfam" id="PF12936">
    <property type="entry name" value="Kri1_C"/>
    <property type="match status" value="1"/>
</dbReference>
<feature type="region of interest" description="Disordered" evidence="2">
    <location>
        <begin position="386"/>
        <end position="430"/>
    </location>
</feature>
<evidence type="ECO:0000313" key="5">
    <source>
        <dbReference type="Proteomes" id="UP000283269"/>
    </source>
</evidence>
<dbReference type="FunCoup" id="A0A409WJ81">
    <property type="interactions" value="257"/>
</dbReference>
<proteinExistence type="inferred from homology"/>
<evidence type="ECO:0000313" key="4">
    <source>
        <dbReference type="EMBL" id="PPQ78586.1"/>
    </source>
</evidence>
<feature type="compositionally biased region" description="Basic and acidic residues" evidence="2">
    <location>
        <begin position="522"/>
        <end position="533"/>
    </location>
</feature>
<comment type="caution">
    <text evidence="4">The sequence shown here is derived from an EMBL/GenBank/DDBJ whole genome shotgun (WGS) entry which is preliminary data.</text>
</comment>
<name>A0A409WJ81_PSICY</name>
<feature type="compositionally biased region" description="Basic and acidic residues" evidence="2">
    <location>
        <begin position="180"/>
        <end position="189"/>
    </location>
</feature>
<feature type="region of interest" description="Disordered" evidence="2">
    <location>
        <begin position="318"/>
        <end position="368"/>
    </location>
</feature>
<feature type="compositionally biased region" description="Basic and acidic residues" evidence="2">
    <location>
        <begin position="675"/>
        <end position="702"/>
    </location>
</feature>
<reference evidence="4 5" key="1">
    <citation type="journal article" date="2018" name="Evol. Lett.">
        <title>Horizontal gene cluster transfer increased hallucinogenic mushroom diversity.</title>
        <authorList>
            <person name="Reynolds H.T."/>
            <person name="Vijayakumar V."/>
            <person name="Gluck-Thaler E."/>
            <person name="Korotkin H.B."/>
            <person name="Matheny P.B."/>
            <person name="Slot J.C."/>
        </authorList>
    </citation>
    <scope>NUCLEOTIDE SEQUENCE [LARGE SCALE GENOMIC DNA]</scope>
    <source>
        <strain evidence="4 5">2631</strain>
    </source>
</reference>
<feature type="region of interest" description="Disordered" evidence="2">
    <location>
        <begin position="123"/>
        <end position="301"/>
    </location>
</feature>
<feature type="compositionally biased region" description="Basic and acidic residues" evidence="2">
    <location>
        <begin position="223"/>
        <end position="255"/>
    </location>
</feature>
<dbReference type="STRING" id="93625.A0A409WJ81"/>
<dbReference type="InterPro" id="IPR024626">
    <property type="entry name" value="Kri1-like_C"/>
</dbReference>
<feature type="compositionally biased region" description="Polar residues" evidence="2">
    <location>
        <begin position="162"/>
        <end position="179"/>
    </location>
</feature>
<feature type="compositionally biased region" description="Basic and acidic residues" evidence="2">
    <location>
        <begin position="785"/>
        <end position="795"/>
    </location>
</feature>
<feature type="region of interest" description="Disordered" evidence="2">
    <location>
        <begin position="506"/>
        <end position="605"/>
    </location>
</feature>
<comment type="similarity">
    <text evidence="1">Belongs to the KRI1 family.</text>
</comment>
<feature type="region of interest" description="Disordered" evidence="2">
    <location>
        <begin position="41"/>
        <end position="78"/>
    </location>
</feature>
<feature type="compositionally biased region" description="Acidic residues" evidence="2">
    <location>
        <begin position="506"/>
        <end position="521"/>
    </location>
</feature>
<sequence length="812" mass="91690">MSKLFSDDEGDGGGSTMLTINEHYAKAFEYRKEREELEKLKAKYGSDYDPDASGSDFSTDSESAESEDEHGEELTPAVDAAILRTLARIRKKDPEIYDSSKSIFGRKSPNIHPETIFLHSTSEERERLAAKTPQLLNGQTKSKSKSKPLTVRQVNLDAMLNPSRSPSPEAESNQPLTHVQEQEALRRETIAAFHGAVADTGEDDFLIPREKTKDEREAEEEEYRAFLEREVGNLKELVTIERDGDTDEEGKQVKEEEVDEEGEGEAGETDKKKKKKKKKKSKKATDEGESQNVPKSKAEQDQEFLMNYILNRGWIDHSAGHVPTYNEVTEQAPERRKKKGKSKAEPQDDGDAPNEDDDEDGGLLSDSSFESVASYFEASYNHRFEEPNAATIPSFPRNLPSLVRREDTTRKEARERRKKRKEEELQKKREEVKRLKALKMREVKRKLELIGRQGGLKKGMGKGDGGDEDDEFVDEALRELDLEGEWDPEKHDRQMAGLFDRGAEAFEDEDGFDEQFDDGDDDVKYDADGKPVWEDDVDIGDIPISDDDADIIYAPPPEPSKKDKKKKKKKKNDDDDDEQGAVDVDAMDADVQPSYNENEEWDGTEEMRKRKFNEYMDQIYGLDFNDLVGGIPTRFKYVPVQKQNYALTPAEILMATDQELNEYMSVKKYAPYRQDKGDRSRWNKSAQEKLHELKAKVGERSGGRFNTGSGGRGNADDAEGEKVKKRKGKKERMKLKAAIGGTDGADEDMQEAATPISAPNQGNKRKRNGAEEDVLPVSVGNVEDDANKDAGDGAPKKKRKRRHHKKADAAQA</sequence>
<evidence type="ECO:0000259" key="3">
    <source>
        <dbReference type="Pfam" id="PF12936"/>
    </source>
</evidence>
<feature type="compositionally biased region" description="Acidic residues" evidence="2">
    <location>
        <begin position="534"/>
        <end position="550"/>
    </location>
</feature>